<dbReference type="Pfam" id="PF13968">
    <property type="entry name" value="DUF4220"/>
    <property type="match status" value="1"/>
</dbReference>
<accession>A0A166F284</accession>
<dbReference type="STRING" id="79200.A0A166F284"/>
<feature type="transmembrane region" description="Helical" evidence="1">
    <location>
        <begin position="18"/>
        <end position="36"/>
    </location>
</feature>
<dbReference type="EMBL" id="LNRQ01000002">
    <property type="protein sequence ID" value="KZN07254.1"/>
    <property type="molecule type" value="Genomic_DNA"/>
</dbReference>
<proteinExistence type="predicted"/>
<evidence type="ECO:0000259" key="2">
    <source>
        <dbReference type="Pfam" id="PF13968"/>
    </source>
</evidence>
<dbReference type="Pfam" id="PF04578">
    <property type="entry name" value="DUF594"/>
    <property type="match status" value="1"/>
</dbReference>
<dbReference type="PANTHER" id="PTHR31325">
    <property type="entry name" value="OS01G0798800 PROTEIN-RELATED"/>
    <property type="match status" value="1"/>
</dbReference>
<dbReference type="InterPro" id="IPR025315">
    <property type="entry name" value="DUF4220"/>
</dbReference>
<dbReference type="KEGG" id="dcr:108208500"/>
<organism evidence="3">
    <name type="scientific">Daucus carota subsp. sativus</name>
    <name type="common">Carrot</name>
    <dbReference type="NCBI Taxonomy" id="79200"/>
    <lineage>
        <taxon>Eukaryota</taxon>
        <taxon>Viridiplantae</taxon>
        <taxon>Streptophyta</taxon>
        <taxon>Embryophyta</taxon>
        <taxon>Tracheophyta</taxon>
        <taxon>Spermatophyta</taxon>
        <taxon>Magnoliopsida</taxon>
        <taxon>eudicotyledons</taxon>
        <taxon>Gunneridae</taxon>
        <taxon>Pentapetalae</taxon>
        <taxon>asterids</taxon>
        <taxon>campanulids</taxon>
        <taxon>Apiales</taxon>
        <taxon>Apiaceae</taxon>
        <taxon>Apioideae</taxon>
        <taxon>Scandiceae</taxon>
        <taxon>Daucinae</taxon>
        <taxon>Daucus</taxon>
        <taxon>Daucus sect. Daucus</taxon>
    </lineage>
</organism>
<feature type="domain" description="DUF4220" evidence="2">
    <location>
        <begin position="50"/>
        <end position="422"/>
    </location>
</feature>
<feature type="transmembrane region" description="Helical" evidence="1">
    <location>
        <begin position="333"/>
        <end position="355"/>
    </location>
</feature>
<keyword evidence="1" id="KW-0472">Membrane</keyword>
<protein>
    <recommendedName>
        <fullName evidence="2">DUF4220 domain-containing protein</fullName>
    </recommendedName>
</protein>
<dbReference type="Gramene" id="KZN07254">
    <property type="protein sequence ID" value="KZN07254"/>
    <property type="gene ID" value="DCAR_008091"/>
</dbReference>
<feature type="transmembrane region" description="Helical" evidence="1">
    <location>
        <begin position="121"/>
        <end position="139"/>
    </location>
</feature>
<evidence type="ECO:0000313" key="3">
    <source>
        <dbReference type="EMBL" id="KZN07254.1"/>
    </source>
</evidence>
<feature type="transmembrane region" description="Helical" evidence="1">
    <location>
        <begin position="302"/>
        <end position="321"/>
    </location>
</feature>
<comment type="caution">
    <text evidence="3">The sequence shown here is derived from an EMBL/GenBank/DDBJ whole genome shotgun (WGS) entry which is preliminary data.</text>
</comment>
<feature type="transmembrane region" description="Helical" evidence="1">
    <location>
        <begin position="42"/>
        <end position="64"/>
    </location>
</feature>
<reference evidence="3" key="1">
    <citation type="journal article" date="2016" name="Nat. Genet.">
        <title>A high-quality carrot genome assembly provides new insights into carotenoid accumulation and asterid genome evolution.</title>
        <authorList>
            <person name="Iorizzo M."/>
            <person name="Ellison S."/>
            <person name="Senalik D."/>
            <person name="Zeng P."/>
            <person name="Satapoomin P."/>
            <person name="Huang J."/>
            <person name="Bowman M."/>
            <person name="Iovene M."/>
            <person name="Sanseverino W."/>
            <person name="Cavagnaro P."/>
            <person name="Yildiz M."/>
            <person name="Macko-Podgorni A."/>
            <person name="Moranska E."/>
            <person name="Grzebelus E."/>
            <person name="Grzebelus D."/>
            <person name="Ashrafi H."/>
            <person name="Zheng Z."/>
            <person name="Cheng S."/>
            <person name="Spooner D."/>
            <person name="Van Deynze A."/>
            <person name="Simon P."/>
        </authorList>
    </citation>
    <scope>NUCLEOTIDE SEQUENCE [LARGE SCALE GENOMIC DNA]</scope>
    <source>
        <tissue evidence="3">Leaf</tissue>
    </source>
</reference>
<sequence>MAGRDAWISLWSTWDIRIFVFLSLLVQTFLFLAAPLRKRTSSIWVIIPLWLAYLLADWVADYTLGLIARSNRSSSTSAMNTTSTDDGLQAFWATFLLSHLGGQDNITASALEDNELWRRHVLNFIVSSIGVCYVFINALPVKEYLWIPTTLMFITGVIKYFERTRSLFLASASSFRESMMPQPNPGPDYAKLMYVYKSNAAAGIPTRIELLPQPDRNPLLSQTYKKHELTDLQVVQYAFRFFMAFRRLAVDLRLSIPDRNESQEFFLARSAKDAFRVVEVELLFLYEVLFTKLPVVYDSKGFCLRGFSSFAVIMSLLLFYQMEKMKFEQLDVAFTYTLFTGAIVLDLIGYTMLVFSNWTFVHLMNNSPDRYQSLFQFICGRIRSLLLRINMSRFKNKNSWFTLPMMRRRWGESMATFSLLQYCLHERPRKRELFIGYLGLTNFFDEIGYVNHIRFNVTLRDFIFTELKEKSELAYDLETAKEITLARGEWVLLIEDYGHKQLHPFLVGVDYDESLLLWHIATEICFHDRKDEPLNKDYRIIAKTISDYMIYLLVMRPDAMAGVVSVGLTRFQDTCADAKRFFRSSKQELRKPGFQFRGINDPTMLQRACESILNVETVVKPVTLKGDESKSVLFDAAILAKELKALPRRNNRHQIEVDKWFIMSKVWVEMLSYAARGIRADTHAQQLSRGGDLITIVWLLMAHFGLGEEYQLTHDHERAKLVVGK</sequence>
<gene>
    <name evidence="3" type="ORF">DCAR_008091</name>
</gene>
<feature type="transmembrane region" description="Helical" evidence="1">
    <location>
        <begin position="145"/>
        <end position="161"/>
    </location>
</feature>
<dbReference type="AlphaFoldDB" id="A0A166F284"/>
<evidence type="ECO:0000256" key="1">
    <source>
        <dbReference type="SAM" id="Phobius"/>
    </source>
</evidence>
<dbReference type="OrthoDB" id="1689146at2759"/>
<dbReference type="InterPro" id="IPR007658">
    <property type="entry name" value="DUF594"/>
</dbReference>
<dbReference type="OMA" id="WILKEYY"/>
<keyword evidence="1" id="KW-1133">Transmembrane helix</keyword>
<name>A0A166F284_DAUCS</name>
<keyword evidence="1" id="KW-0812">Transmembrane</keyword>